<dbReference type="AlphaFoldDB" id="A0A9P4IUE1"/>
<dbReference type="InterPro" id="IPR036259">
    <property type="entry name" value="MFS_trans_sf"/>
</dbReference>
<feature type="transmembrane region" description="Helical" evidence="4">
    <location>
        <begin position="283"/>
        <end position="303"/>
    </location>
</feature>
<feature type="transmembrane region" description="Helical" evidence="4">
    <location>
        <begin position="116"/>
        <end position="133"/>
    </location>
</feature>
<accession>A0A9P4IUE1</accession>
<protein>
    <submittedName>
        <fullName evidence="5">MFS general substrate transporter</fullName>
    </submittedName>
</protein>
<evidence type="ECO:0000256" key="2">
    <source>
        <dbReference type="ARBA" id="ARBA00006727"/>
    </source>
</evidence>
<evidence type="ECO:0000256" key="4">
    <source>
        <dbReference type="SAM" id="Phobius"/>
    </source>
</evidence>
<dbReference type="PANTHER" id="PTHR11360:SF287">
    <property type="entry name" value="MFS MONOCARBOXYLATE TRANSPORTER"/>
    <property type="match status" value="1"/>
</dbReference>
<proteinExistence type="inferred from homology"/>
<keyword evidence="6" id="KW-1185">Reference proteome</keyword>
<dbReference type="PANTHER" id="PTHR11360">
    <property type="entry name" value="MONOCARBOXYLATE TRANSPORTER"/>
    <property type="match status" value="1"/>
</dbReference>
<feature type="compositionally biased region" description="Basic and acidic residues" evidence="3">
    <location>
        <begin position="12"/>
        <end position="28"/>
    </location>
</feature>
<reference evidence="5" key="1">
    <citation type="journal article" date="2020" name="Stud. Mycol.">
        <title>101 Dothideomycetes genomes: a test case for predicting lifestyles and emergence of pathogens.</title>
        <authorList>
            <person name="Haridas S."/>
            <person name="Albert R."/>
            <person name="Binder M."/>
            <person name="Bloem J."/>
            <person name="Labutti K."/>
            <person name="Salamov A."/>
            <person name="Andreopoulos B."/>
            <person name="Baker S."/>
            <person name="Barry K."/>
            <person name="Bills G."/>
            <person name="Bluhm B."/>
            <person name="Cannon C."/>
            <person name="Castanera R."/>
            <person name="Culley D."/>
            <person name="Daum C."/>
            <person name="Ezra D."/>
            <person name="Gonzalez J."/>
            <person name="Henrissat B."/>
            <person name="Kuo A."/>
            <person name="Liang C."/>
            <person name="Lipzen A."/>
            <person name="Lutzoni F."/>
            <person name="Magnuson J."/>
            <person name="Mondo S."/>
            <person name="Nolan M."/>
            <person name="Ohm R."/>
            <person name="Pangilinan J."/>
            <person name="Park H.-J."/>
            <person name="Ramirez L."/>
            <person name="Alfaro M."/>
            <person name="Sun H."/>
            <person name="Tritt A."/>
            <person name="Yoshinaga Y."/>
            <person name="Zwiers L.-H."/>
            <person name="Turgeon B."/>
            <person name="Goodwin S."/>
            <person name="Spatafora J."/>
            <person name="Crous P."/>
            <person name="Grigoriev I."/>
        </authorList>
    </citation>
    <scope>NUCLEOTIDE SEQUENCE</scope>
    <source>
        <strain evidence="5">CBS 260.36</strain>
    </source>
</reference>
<comment type="similarity">
    <text evidence="2">Belongs to the major facilitator superfamily. Monocarboxylate porter (TC 2.A.1.13) family.</text>
</comment>
<evidence type="ECO:0000256" key="3">
    <source>
        <dbReference type="SAM" id="MobiDB-lite"/>
    </source>
</evidence>
<dbReference type="GO" id="GO:0016020">
    <property type="term" value="C:membrane"/>
    <property type="evidence" value="ECO:0007669"/>
    <property type="project" value="UniProtKB-SubCell"/>
</dbReference>
<name>A0A9P4IUE1_9PEZI</name>
<keyword evidence="4" id="KW-0472">Membrane</keyword>
<feature type="transmembrane region" description="Helical" evidence="4">
    <location>
        <begin position="41"/>
        <end position="61"/>
    </location>
</feature>
<gene>
    <name evidence="5" type="ORF">K461DRAFT_233253</name>
</gene>
<keyword evidence="4" id="KW-1133">Transmembrane helix</keyword>
<evidence type="ECO:0000313" key="6">
    <source>
        <dbReference type="Proteomes" id="UP000799439"/>
    </source>
</evidence>
<dbReference type="OrthoDB" id="2213137at2759"/>
<organism evidence="5 6">
    <name type="scientific">Myriangium duriaei CBS 260.36</name>
    <dbReference type="NCBI Taxonomy" id="1168546"/>
    <lineage>
        <taxon>Eukaryota</taxon>
        <taxon>Fungi</taxon>
        <taxon>Dikarya</taxon>
        <taxon>Ascomycota</taxon>
        <taxon>Pezizomycotina</taxon>
        <taxon>Dothideomycetes</taxon>
        <taxon>Dothideomycetidae</taxon>
        <taxon>Myriangiales</taxon>
        <taxon>Myriangiaceae</taxon>
        <taxon>Myriangium</taxon>
    </lineage>
</organism>
<feature type="region of interest" description="Disordered" evidence="3">
    <location>
        <begin position="1"/>
        <end position="31"/>
    </location>
</feature>
<dbReference type="InterPro" id="IPR050327">
    <property type="entry name" value="Proton-linked_MCT"/>
</dbReference>
<dbReference type="GO" id="GO:0022857">
    <property type="term" value="F:transmembrane transporter activity"/>
    <property type="evidence" value="ECO:0007669"/>
    <property type="project" value="InterPro"/>
</dbReference>
<dbReference type="Gene3D" id="1.20.1250.20">
    <property type="entry name" value="MFS general substrate transporter like domains"/>
    <property type="match status" value="2"/>
</dbReference>
<evidence type="ECO:0000256" key="1">
    <source>
        <dbReference type="ARBA" id="ARBA00004141"/>
    </source>
</evidence>
<feature type="transmembrane region" description="Helical" evidence="4">
    <location>
        <begin position="310"/>
        <end position="329"/>
    </location>
</feature>
<dbReference type="Proteomes" id="UP000799439">
    <property type="component" value="Unassembled WGS sequence"/>
</dbReference>
<feature type="transmembrane region" description="Helical" evidence="4">
    <location>
        <begin position="242"/>
        <end position="263"/>
    </location>
</feature>
<feature type="transmembrane region" description="Helical" evidence="4">
    <location>
        <begin position="410"/>
        <end position="433"/>
    </location>
</feature>
<feature type="transmembrane region" description="Helical" evidence="4">
    <location>
        <begin position="170"/>
        <end position="190"/>
    </location>
</feature>
<feature type="transmembrane region" description="Helical" evidence="4">
    <location>
        <begin position="139"/>
        <end position="158"/>
    </location>
</feature>
<comment type="subcellular location">
    <subcellularLocation>
        <location evidence="1">Membrane</location>
        <topology evidence="1">Multi-pass membrane protein</topology>
    </subcellularLocation>
</comment>
<evidence type="ECO:0000313" key="5">
    <source>
        <dbReference type="EMBL" id="KAF2148596.1"/>
    </source>
</evidence>
<dbReference type="EMBL" id="ML996093">
    <property type="protein sequence ID" value="KAF2148596.1"/>
    <property type="molecule type" value="Genomic_DNA"/>
</dbReference>
<dbReference type="InterPro" id="IPR011701">
    <property type="entry name" value="MFS"/>
</dbReference>
<sequence length="453" mass="50067">MSDSTLQLQEIRVGDPTRQEDTRSRHTSAEFQLEPTDRGRAAWQLLGTAFVFEALLWGFPLSFGVFQNYYSKLPEYADNRYISVIGTVATGLSYLGAPLTIPFIKRFHKYRRQMIWLGWPLCILGVFVGSFTTTFEALVVTQGVAYGVGFLVFYYPILDMVNEYWVARRGMAYGLLCGASGASGAVLPLICQILLDRFGYKVTLRAMAVSLTMLTGPLIPLLKGRLPSSANSEAAQVDWKFLSNPLFWIYSTSNVLQGLGYFVPSLYIPLYATTLGSTNQQGALLLTLMSVSQTLGQFLFGYLSDRKLSLDMLIGTSTVITGVATLVLWGSSHSFPPLIGFVIIYGFFGSAFTAMWARMSSSIDQNPQTSSMIFTLLCFEKGIGNVLAGPISGSLLHGLSIRNQYGLKRYAGIIFFTGTSMMLSACVVATWSFKLKTRIVVLIQRLRRPEIAT</sequence>
<keyword evidence="4" id="KW-0812">Transmembrane</keyword>
<dbReference type="Pfam" id="PF07690">
    <property type="entry name" value="MFS_1"/>
    <property type="match status" value="1"/>
</dbReference>
<feature type="transmembrane region" description="Helical" evidence="4">
    <location>
        <begin position="335"/>
        <end position="357"/>
    </location>
</feature>
<feature type="transmembrane region" description="Helical" evidence="4">
    <location>
        <begin position="81"/>
        <end position="104"/>
    </location>
</feature>
<dbReference type="SUPFAM" id="SSF103473">
    <property type="entry name" value="MFS general substrate transporter"/>
    <property type="match status" value="1"/>
</dbReference>
<comment type="caution">
    <text evidence="5">The sequence shown here is derived from an EMBL/GenBank/DDBJ whole genome shotgun (WGS) entry which is preliminary data.</text>
</comment>